<gene>
    <name evidence="2" type="ORF">GEV33_006134</name>
</gene>
<sequence>MHPVEEDSRFAIQPVYPDRQALCAEGEEHEKKQPSGLRAGREVPCRFRPASTIFRKLGPNATKERGGVGLDHPNSPRLGPLLAFPYVHIKKWSDGFRNRCPPPSYREILERDEKLNVVPRGSGDHTMLATAGGNLKHFSVTLEDPIKQLKSARNADHKSRFGMHGPPAVSTEEDRHGQRVSLQPTSIRCCAPSVQESRGYLPTVNQARMICYIWLSPLAVSTRRAQSTAEPCHEPEMPHPDIRCSGIIPWLPKPAITQLPTHLVTVSPASTSLIHCTTPGSQTIHLPSLSYSYLGQPFGSSCQSYTVPVSPVGP</sequence>
<dbReference type="Proteomes" id="UP000719412">
    <property type="component" value="Unassembled WGS sequence"/>
</dbReference>
<keyword evidence="3" id="KW-1185">Reference proteome</keyword>
<reference evidence="2" key="2">
    <citation type="submission" date="2021-08" db="EMBL/GenBank/DDBJ databases">
        <authorList>
            <person name="Eriksson T."/>
        </authorList>
    </citation>
    <scope>NUCLEOTIDE SEQUENCE</scope>
    <source>
        <strain evidence="2">Stoneville</strain>
        <tissue evidence="2">Whole head</tissue>
    </source>
</reference>
<name>A0A8J6HLT5_TENMO</name>
<evidence type="ECO:0000313" key="2">
    <source>
        <dbReference type="EMBL" id="KAH0816657.1"/>
    </source>
</evidence>
<reference evidence="2" key="1">
    <citation type="journal article" date="2020" name="J Insects Food Feed">
        <title>The yellow mealworm (Tenebrio molitor) genome: a resource for the emerging insects as food and feed industry.</title>
        <authorList>
            <person name="Eriksson T."/>
            <person name="Andere A."/>
            <person name="Kelstrup H."/>
            <person name="Emery V."/>
            <person name="Picard C."/>
        </authorList>
    </citation>
    <scope>NUCLEOTIDE SEQUENCE</scope>
    <source>
        <strain evidence="2">Stoneville</strain>
        <tissue evidence="2">Whole head</tissue>
    </source>
</reference>
<dbReference type="AlphaFoldDB" id="A0A8J6HLT5"/>
<evidence type="ECO:0000256" key="1">
    <source>
        <dbReference type="SAM" id="MobiDB-lite"/>
    </source>
</evidence>
<organism evidence="2 3">
    <name type="scientific">Tenebrio molitor</name>
    <name type="common">Yellow mealworm beetle</name>
    <dbReference type="NCBI Taxonomy" id="7067"/>
    <lineage>
        <taxon>Eukaryota</taxon>
        <taxon>Metazoa</taxon>
        <taxon>Ecdysozoa</taxon>
        <taxon>Arthropoda</taxon>
        <taxon>Hexapoda</taxon>
        <taxon>Insecta</taxon>
        <taxon>Pterygota</taxon>
        <taxon>Neoptera</taxon>
        <taxon>Endopterygota</taxon>
        <taxon>Coleoptera</taxon>
        <taxon>Polyphaga</taxon>
        <taxon>Cucujiformia</taxon>
        <taxon>Tenebrionidae</taxon>
        <taxon>Tenebrio</taxon>
    </lineage>
</organism>
<protein>
    <submittedName>
        <fullName evidence="2">Uncharacterized protein</fullName>
    </submittedName>
</protein>
<proteinExistence type="predicted"/>
<accession>A0A8J6HLT5</accession>
<evidence type="ECO:0000313" key="3">
    <source>
        <dbReference type="Proteomes" id="UP000719412"/>
    </source>
</evidence>
<comment type="caution">
    <text evidence="2">The sequence shown here is derived from an EMBL/GenBank/DDBJ whole genome shotgun (WGS) entry which is preliminary data.</text>
</comment>
<dbReference type="EMBL" id="JABDTM020021160">
    <property type="protein sequence ID" value="KAH0816657.1"/>
    <property type="molecule type" value="Genomic_DNA"/>
</dbReference>
<feature type="region of interest" description="Disordered" evidence="1">
    <location>
        <begin position="153"/>
        <end position="175"/>
    </location>
</feature>